<dbReference type="InterPro" id="IPR029058">
    <property type="entry name" value="AB_hydrolase_fold"/>
</dbReference>
<evidence type="ECO:0000256" key="5">
    <source>
        <dbReference type="ARBA" id="ARBA00022670"/>
    </source>
</evidence>
<feature type="chain" id="PRO_5001532465" description="Xaa-Pro dipeptidyl-peptidase" evidence="9">
    <location>
        <begin position="28"/>
        <end position="727"/>
    </location>
</feature>
<accession>A0A024Q622</accession>
<keyword evidence="12" id="KW-1185">Reference proteome</keyword>
<keyword evidence="4" id="KW-0031">Aminopeptidase</keyword>
<evidence type="ECO:0000256" key="4">
    <source>
        <dbReference type="ARBA" id="ARBA00022438"/>
    </source>
</evidence>
<gene>
    <name evidence="11" type="primary">pepX</name>
    <name evidence="11" type="ORF">BN990_00180</name>
</gene>
<dbReference type="InterPro" id="IPR013736">
    <property type="entry name" value="Xaa-Pro_dipept_C"/>
</dbReference>
<dbReference type="SUPFAM" id="SSF49785">
    <property type="entry name" value="Galactose-binding domain-like"/>
    <property type="match status" value="1"/>
</dbReference>
<proteinExistence type="inferred from homology"/>
<dbReference type="GO" id="GO:0008236">
    <property type="term" value="F:serine-type peptidase activity"/>
    <property type="evidence" value="ECO:0007669"/>
    <property type="project" value="UniProtKB-KW"/>
</dbReference>
<dbReference type="Gene3D" id="3.40.50.1820">
    <property type="entry name" value="alpha/beta hydrolase"/>
    <property type="match status" value="1"/>
</dbReference>
<keyword evidence="6" id="KW-0378">Hydrolase</keyword>
<reference evidence="11 12" key="1">
    <citation type="submission" date="2014-03" db="EMBL/GenBank/DDBJ databases">
        <authorList>
            <person name="Urmite Genomes U."/>
        </authorList>
    </citation>
    <scope>NUCLEOTIDE SEQUENCE [LARGE SCALE GENOMIC DNA]</scope>
    <source>
        <strain evidence="11 12">Vm-5</strain>
    </source>
</reference>
<evidence type="ECO:0000256" key="2">
    <source>
        <dbReference type="ARBA" id="ARBA00010819"/>
    </source>
</evidence>
<evidence type="ECO:0000256" key="9">
    <source>
        <dbReference type="SAM" id="SignalP"/>
    </source>
</evidence>
<feature type="domain" description="Xaa-Pro dipeptidyl-peptidase C-terminal" evidence="10">
    <location>
        <begin position="359"/>
        <end position="617"/>
    </location>
</feature>
<dbReference type="EMBL" id="CCDP010000001">
    <property type="protein sequence ID" value="CDQ37914.1"/>
    <property type="molecule type" value="Genomic_DNA"/>
</dbReference>
<evidence type="ECO:0000256" key="6">
    <source>
        <dbReference type="ARBA" id="ARBA00022801"/>
    </source>
</evidence>
<comment type="catalytic activity">
    <reaction evidence="1">
        <text>Hydrolyzes Xaa-Pro-|- bonds to release unblocked, N-terminal dipeptides from substrates including Ala-Pro-|-p-nitroanilide and (sequentially) Tyr-Pro-|-Phe-Pro-|-Gly-Pro-|-Ile.</text>
        <dbReference type="EC" id="3.4.14.11"/>
    </reaction>
</comment>
<dbReference type="Gene3D" id="2.60.120.260">
    <property type="entry name" value="Galactose-binding domain-like"/>
    <property type="match status" value="1"/>
</dbReference>
<dbReference type="PRINTS" id="PR00923">
    <property type="entry name" value="LACTOPTASE"/>
</dbReference>
<evidence type="ECO:0000256" key="7">
    <source>
        <dbReference type="ARBA" id="ARBA00022825"/>
    </source>
</evidence>
<evidence type="ECO:0000256" key="3">
    <source>
        <dbReference type="ARBA" id="ARBA00012463"/>
    </source>
</evidence>
<feature type="signal peptide" evidence="9">
    <location>
        <begin position="1"/>
        <end position="27"/>
    </location>
</feature>
<keyword evidence="7" id="KW-0720">Serine protease</keyword>
<evidence type="ECO:0000313" key="12">
    <source>
        <dbReference type="Proteomes" id="UP000028875"/>
    </source>
</evidence>
<dbReference type="InterPro" id="IPR000383">
    <property type="entry name" value="Xaa-Pro-like_dom"/>
</dbReference>
<dbReference type="eggNOG" id="COG2936">
    <property type="taxonomic scope" value="Bacteria"/>
</dbReference>
<comment type="similarity">
    <text evidence="2">Belongs to the peptidase S15 family.</text>
</comment>
<name>A0A024Q622_9BACI</name>
<dbReference type="NCBIfam" id="NF003780">
    <property type="entry name" value="PRK05371.1-1"/>
    <property type="match status" value="1"/>
</dbReference>
<dbReference type="NCBIfam" id="TIGR00976">
    <property type="entry name" value="CocE_NonD"/>
    <property type="match status" value="1"/>
</dbReference>
<organism evidence="11 12">
    <name type="scientific">Virgibacillus massiliensis</name>
    <dbReference type="NCBI Taxonomy" id="1462526"/>
    <lineage>
        <taxon>Bacteria</taxon>
        <taxon>Bacillati</taxon>
        <taxon>Bacillota</taxon>
        <taxon>Bacilli</taxon>
        <taxon>Bacillales</taxon>
        <taxon>Bacillaceae</taxon>
        <taxon>Virgibacillus</taxon>
    </lineage>
</organism>
<dbReference type="Gene3D" id="1.10.246.70">
    <property type="match status" value="1"/>
</dbReference>
<sequence precursor="true">MKTKNKKIASMITSLLLLTMFSTPITADTETHDRTPQPKNYHLEEEATQPVYDYDNAIKETIYVESNMDSDRDGNLDRIAADIIRPQETDQELQVPIIMDASPYYESIGRGNESETKDPDGDGVNEKFPLFYDNYFVPRGYAVVQVDMVGTNNSDGCPPTGGYEETESVNVVIDWLNGEGTAWDENGQEIQANWSTGKVGMIGKSYDGTLANAAAATGIDGLETIVPIGAISSWYDYYRYGGIPFYRNGPSGLSHAVTASERIEPCAVVREEIRNDADDQTGNYNSFWDERNFVKDAENVEASVFVIHGLNDYNVKANHFSNWWDALTNHDVPRKLWLTQTGHVDPFDFRRAEWVDTLHQWFDYWLLDIDNGIMNEPMVDIERTADEWETTGNWPNEGAEPVTIRLAPENEEVPGSLMTSPILGEFTQSFIDNPEQTEQQMVEDEFTAKENRLMYLSPELKDEVQLSGVPKLNINASIDQDDSNLTALIVDYGTTERVNHRDRGEGIRTLDSESCWGASTDVDDACYKETEKTTHVAPYEIVSHGWLDVQNWDGLEHAAPVEPGKTYTFQWGMLPEDYIFQEGHRIGVIIAGSDDQMLMPDNNQASFDVTLGDSSISLPVVGGKQTLDKAFDYKGGTSPENVADMKKIISIYQEEDAFANPGVARSLLTHLTAVERFEEQQATDKFMKHMKGFQRLIEKKWENKQIARQAYQVLTIDAASLLNKWEN</sequence>
<dbReference type="InterPro" id="IPR005674">
    <property type="entry name" value="CocE/Ser_esterase"/>
</dbReference>
<reference evidence="12" key="2">
    <citation type="submission" date="2014-05" db="EMBL/GenBank/DDBJ databases">
        <title>Draft genome sequence of Virgibacillus massiliensis Vm-5.</title>
        <authorList>
            <person name="Khelaifia S."/>
            <person name="Croce O."/>
            <person name="Lagier J.C."/>
            <person name="Raoult D."/>
        </authorList>
    </citation>
    <scope>NUCLEOTIDE SEQUENCE [LARGE SCALE GENOMIC DNA]</scope>
    <source>
        <strain evidence="12">Vm-5</strain>
    </source>
</reference>
<dbReference type="Pfam" id="PF02129">
    <property type="entry name" value="Peptidase_S15"/>
    <property type="match status" value="1"/>
</dbReference>
<dbReference type="Pfam" id="PF22888">
    <property type="entry name" value="FIMAH"/>
    <property type="match status" value="1"/>
</dbReference>
<dbReference type="GO" id="GO:0008239">
    <property type="term" value="F:dipeptidyl-peptidase activity"/>
    <property type="evidence" value="ECO:0007669"/>
    <property type="project" value="UniProtKB-EC"/>
</dbReference>
<dbReference type="Proteomes" id="UP000028875">
    <property type="component" value="Unassembled WGS sequence"/>
</dbReference>
<dbReference type="InterPro" id="IPR054470">
    <property type="entry name" value="FIMAH_dom"/>
</dbReference>
<dbReference type="SUPFAM" id="SSF53474">
    <property type="entry name" value="alpha/beta-Hydrolases"/>
    <property type="match status" value="1"/>
</dbReference>
<evidence type="ECO:0000259" key="10">
    <source>
        <dbReference type="SMART" id="SM00939"/>
    </source>
</evidence>
<dbReference type="EC" id="3.4.14.11" evidence="3"/>
<keyword evidence="5" id="KW-0645">Protease</keyword>
<dbReference type="InterPro" id="IPR008979">
    <property type="entry name" value="Galactose-bd-like_sf"/>
</dbReference>
<dbReference type="AlphaFoldDB" id="A0A024Q622"/>
<dbReference type="InterPro" id="IPR008252">
    <property type="entry name" value="Pept_S15_Xpro"/>
</dbReference>
<dbReference type="SMART" id="SM00939">
    <property type="entry name" value="PepX_C"/>
    <property type="match status" value="1"/>
</dbReference>
<dbReference type="Pfam" id="PF08530">
    <property type="entry name" value="PepX_C"/>
    <property type="match status" value="1"/>
</dbReference>
<evidence type="ECO:0000256" key="1">
    <source>
        <dbReference type="ARBA" id="ARBA00000123"/>
    </source>
</evidence>
<dbReference type="RefSeq" id="WP_051738988.1">
    <property type="nucleotide sequence ID" value="NZ_BNER01000001.1"/>
</dbReference>
<dbReference type="GO" id="GO:0004177">
    <property type="term" value="F:aminopeptidase activity"/>
    <property type="evidence" value="ECO:0007669"/>
    <property type="project" value="UniProtKB-KW"/>
</dbReference>
<keyword evidence="9" id="KW-0732">Signal</keyword>
<comment type="caution">
    <text evidence="11">The sequence shown here is derived from an EMBL/GenBank/DDBJ whole genome shotgun (WGS) entry which is preliminary data.</text>
</comment>
<dbReference type="eggNOG" id="COG2366">
    <property type="taxonomic scope" value="Bacteria"/>
</dbReference>
<dbReference type="GO" id="GO:0006508">
    <property type="term" value="P:proteolysis"/>
    <property type="evidence" value="ECO:0007669"/>
    <property type="project" value="UniProtKB-KW"/>
</dbReference>
<evidence type="ECO:0000313" key="11">
    <source>
        <dbReference type="EMBL" id="CDQ37914.1"/>
    </source>
</evidence>
<evidence type="ECO:0000256" key="8">
    <source>
        <dbReference type="ARBA" id="ARBA00030045"/>
    </source>
</evidence>
<protein>
    <recommendedName>
        <fullName evidence="3">Xaa-Pro dipeptidyl-peptidase</fullName>
        <ecNumber evidence="3">3.4.14.11</ecNumber>
    </recommendedName>
    <alternativeName>
        <fullName evidence="8">X-prolyl-dipeptidyl aminopeptidase</fullName>
    </alternativeName>
</protein>